<dbReference type="Pfam" id="PF01370">
    <property type="entry name" value="Epimerase"/>
    <property type="match status" value="1"/>
</dbReference>
<proteinExistence type="predicted"/>
<evidence type="ECO:0000313" key="2">
    <source>
        <dbReference type="EMBL" id="SDL11940.1"/>
    </source>
</evidence>
<feature type="domain" description="NAD-dependent epimerase/dehydratase" evidence="1">
    <location>
        <begin position="33"/>
        <end position="221"/>
    </location>
</feature>
<dbReference type="OrthoDB" id="9785845at2"/>
<accession>A0A1G9HG34</accession>
<organism evidence="2 3">
    <name type="scientific">Tessaracoccus oleiagri</name>
    <dbReference type="NCBI Taxonomy" id="686624"/>
    <lineage>
        <taxon>Bacteria</taxon>
        <taxon>Bacillati</taxon>
        <taxon>Actinomycetota</taxon>
        <taxon>Actinomycetes</taxon>
        <taxon>Propionibacteriales</taxon>
        <taxon>Propionibacteriaceae</taxon>
        <taxon>Tessaracoccus</taxon>
    </lineage>
</organism>
<dbReference type="AlphaFoldDB" id="A0A1G9HG34"/>
<sequence length="341" mass="36341">MKSPTSEEQLDELLSRPTPGVIDTLRDIDGDLVLLGGGGKVGPTLARMARRALDEAGSSAKVISVSRWSDEAAAAELRHHGVETVSADLGDPDSWAGLPDAGAVLYLLGHKFGSTSNPSITWWLNAVVPGFCASRYRGVPTVAYSTGNVYPLRPVNRGGSTELDELGPVGMYAQSCAAREQAFAQAAERWGTPTTIYRLNYAAELRYGVIADIAQKIAAGEAVDVTMPAVNVVWQADSNAWSLESLRIAGTPAEILNGTGPETLSTRYIAERLATHGGWELSTEGEEADTALLSNAAKCHALFGYPTVTPETLIEWVAAWVRAGGRQLGKPTKFQRRDGGF</sequence>
<dbReference type="STRING" id="686624.SAMN04488242_0289"/>
<dbReference type="RefSeq" id="WP_093248278.1">
    <property type="nucleotide sequence ID" value="NZ_FNGP01000001.1"/>
</dbReference>
<reference evidence="2 3" key="1">
    <citation type="submission" date="2016-10" db="EMBL/GenBank/DDBJ databases">
        <authorList>
            <person name="de Groot N.N."/>
        </authorList>
    </citation>
    <scope>NUCLEOTIDE SEQUENCE [LARGE SCALE GENOMIC DNA]</scope>
    <source>
        <strain evidence="2 3">CGMCC 1.9159</strain>
    </source>
</reference>
<gene>
    <name evidence="2" type="ORF">SAMN04488242_0289</name>
</gene>
<dbReference type="EMBL" id="FNGP01000001">
    <property type="protein sequence ID" value="SDL11940.1"/>
    <property type="molecule type" value="Genomic_DNA"/>
</dbReference>
<dbReference type="SUPFAM" id="SSF51735">
    <property type="entry name" value="NAD(P)-binding Rossmann-fold domains"/>
    <property type="match status" value="1"/>
</dbReference>
<name>A0A1G9HG34_9ACTN</name>
<keyword evidence="3" id="KW-1185">Reference proteome</keyword>
<dbReference type="InterPro" id="IPR036291">
    <property type="entry name" value="NAD(P)-bd_dom_sf"/>
</dbReference>
<evidence type="ECO:0000313" key="3">
    <source>
        <dbReference type="Proteomes" id="UP000199475"/>
    </source>
</evidence>
<evidence type="ECO:0000259" key="1">
    <source>
        <dbReference type="Pfam" id="PF01370"/>
    </source>
</evidence>
<dbReference type="Proteomes" id="UP000199475">
    <property type="component" value="Unassembled WGS sequence"/>
</dbReference>
<dbReference type="InterPro" id="IPR001509">
    <property type="entry name" value="Epimerase_deHydtase"/>
</dbReference>
<dbReference type="Gene3D" id="3.40.50.720">
    <property type="entry name" value="NAD(P)-binding Rossmann-like Domain"/>
    <property type="match status" value="1"/>
</dbReference>
<protein>
    <submittedName>
        <fullName evidence="2">Nucleoside-diphosphate-sugar epimerase</fullName>
    </submittedName>
</protein>